<feature type="compositionally biased region" description="Polar residues" evidence="1">
    <location>
        <begin position="489"/>
        <end position="502"/>
    </location>
</feature>
<feature type="region of interest" description="Disordered" evidence="1">
    <location>
        <begin position="391"/>
        <end position="444"/>
    </location>
</feature>
<reference evidence="2 3" key="1">
    <citation type="journal article" date="2019" name="Mol. Ecol. Resour.">
        <title>Improving Illumina assemblies with Hi-C and long reads: an example with the North African dromedary.</title>
        <authorList>
            <person name="Elbers J.P."/>
            <person name="Rogers M.F."/>
            <person name="Perelman P.L."/>
            <person name="Proskuryakova A.A."/>
            <person name="Serdyukova N.A."/>
            <person name="Johnson W.E."/>
            <person name="Horin P."/>
            <person name="Corander J."/>
            <person name="Murphy D."/>
            <person name="Burger P.A."/>
        </authorList>
    </citation>
    <scope>NUCLEOTIDE SEQUENCE [LARGE SCALE GENOMIC DNA]</scope>
    <source>
        <strain evidence="2">Drom800</strain>
        <tissue evidence="2">Blood</tissue>
    </source>
</reference>
<feature type="compositionally biased region" description="Basic and acidic residues" evidence="1">
    <location>
        <begin position="693"/>
        <end position="705"/>
    </location>
</feature>
<dbReference type="Proteomes" id="UP000299084">
    <property type="component" value="Unassembled WGS sequence"/>
</dbReference>
<feature type="region of interest" description="Disordered" evidence="1">
    <location>
        <begin position="647"/>
        <end position="719"/>
    </location>
</feature>
<feature type="compositionally biased region" description="Low complexity" evidence="1">
    <location>
        <begin position="183"/>
        <end position="194"/>
    </location>
</feature>
<protein>
    <submittedName>
        <fullName evidence="2">Uncharacterized protein</fullName>
    </submittedName>
</protein>
<feature type="region of interest" description="Disordered" evidence="1">
    <location>
        <begin position="482"/>
        <end position="503"/>
    </location>
</feature>
<feature type="region of interest" description="Disordered" evidence="1">
    <location>
        <begin position="554"/>
        <end position="628"/>
    </location>
</feature>
<proteinExistence type="predicted"/>
<name>A0A5N4CR53_CAMDR</name>
<sequence>MGSSPHGSQIRKGEGCLGGNEGDPGWTPSTRGRTEGCGTGLGKLLTQGREEPHPVPSLRGSLSRRDRPSSLVGRGLTREEEVRDSPLRRWESELTQEMVSGECRWGPLRSEMPSAEQDVEPQKPPGTAAGTRSSVATAGTGSRLSSSPSPAPPPEPDPRATQKASSSPTAVQSPGQPMTHTTAPSLPGLAAAPSCGHRDDDRRPELPFDLTRDLPRVSLGSQQGWGGEIPRVTGLFDKCSELRSRSPSEPAGVINLSTPTLRVVLVSWLACHFHNNDSRGWRPTGLEKEEAEKRGEGRVGVCVGRGTGVPGLGTVRGESRENLSSAHSLGYLDTVSLSAKTTGPRGFGKDLPSWWPWRSFLESRGQDVGGYKISQEFGPRYFLNISLRTRKPSAPSQDLQDPAVPTLYPRTPSMDPSPVQASNFPLFEASRTPSPPPQSREPRTPAVGVVGQGRLPRAPQFAAQPHLQLSRIRRHISLMKEEKAASVSPLPSTTSEQTQHNKGLQRIPHNVHVEVGGLEPMEEAEPREQQRQSLRSWSPADTHCSREVITGIQPFSHSSAQGPRYLGSQWSGSWDPNPPATEKPVTSASQHPTRSNREPYNTGQGIRDPRHEGRAHYPCSPGSDASDTLCKKAPTTLEAHEAIKRARDHISRRGDGGGGRHHVWPGRWQEEAPEAAQEAGQGDGRGRYGIQAEAERGAEETRGAKSEGCGEGSPGHRWN</sequence>
<organism evidence="2 3">
    <name type="scientific">Camelus dromedarius</name>
    <name type="common">Dromedary</name>
    <name type="synonym">Arabian camel</name>
    <dbReference type="NCBI Taxonomy" id="9838"/>
    <lineage>
        <taxon>Eukaryota</taxon>
        <taxon>Metazoa</taxon>
        <taxon>Chordata</taxon>
        <taxon>Craniata</taxon>
        <taxon>Vertebrata</taxon>
        <taxon>Euteleostomi</taxon>
        <taxon>Mammalia</taxon>
        <taxon>Eutheria</taxon>
        <taxon>Laurasiatheria</taxon>
        <taxon>Artiodactyla</taxon>
        <taxon>Tylopoda</taxon>
        <taxon>Camelidae</taxon>
        <taxon>Camelus</taxon>
    </lineage>
</organism>
<feature type="compositionally biased region" description="Basic and acidic residues" evidence="1">
    <location>
        <begin position="76"/>
        <end position="92"/>
    </location>
</feature>
<feature type="region of interest" description="Disordered" evidence="1">
    <location>
        <begin position="520"/>
        <end position="542"/>
    </location>
</feature>
<feature type="compositionally biased region" description="Polar residues" evidence="1">
    <location>
        <begin position="162"/>
        <end position="182"/>
    </location>
</feature>
<feature type="compositionally biased region" description="Polar residues" evidence="1">
    <location>
        <begin position="584"/>
        <end position="604"/>
    </location>
</feature>
<evidence type="ECO:0000256" key="1">
    <source>
        <dbReference type="SAM" id="MobiDB-lite"/>
    </source>
</evidence>
<feature type="compositionally biased region" description="Polar residues" evidence="1">
    <location>
        <begin position="130"/>
        <end position="144"/>
    </location>
</feature>
<feature type="region of interest" description="Disordered" evidence="1">
    <location>
        <begin position="1"/>
        <end position="222"/>
    </location>
</feature>
<feature type="compositionally biased region" description="Basic and acidic residues" evidence="1">
    <location>
        <begin position="196"/>
        <end position="215"/>
    </location>
</feature>
<comment type="caution">
    <text evidence="2">The sequence shown here is derived from an EMBL/GenBank/DDBJ whole genome shotgun (WGS) entry which is preliminary data.</text>
</comment>
<keyword evidence="3" id="KW-1185">Reference proteome</keyword>
<gene>
    <name evidence="2" type="ORF">Cadr_000022161</name>
</gene>
<accession>A0A5N4CR53</accession>
<evidence type="ECO:0000313" key="2">
    <source>
        <dbReference type="EMBL" id="KAB1261329.1"/>
    </source>
</evidence>
<dbReference type="EMBL" id="JWIN03000020">
    <property type="protein sequence ID" value="KAB1261329.1"/>
    <property type="molecule type" value="Genomic_DNA"/>
</dbReference>
<evidence type="ECO:0000313" key="3">
    <source>
        <dbReference type="Proteomes" id="UP000299084"/>
    </source>
</evidence>
<dbReference type="AlphaFoldDB" id="A0A5N4CR53"/>